<dbReference type="InterPro" id="IPR001584">
    <property type="entry name" value="Integrase_cat-core"/>
</dbReference>
<dbReference type="InterPro" id="IPR001969">
    <property type="entry name" value="Aspartic_peptidase_AS"/>
</dbReference>
<evidence type="ECO:0000256" key="2">
    <source>
        <dbReference type="ARBA" id="ARBA00022695"/>
    </source>
</evidence>
<evidence type="ECO:0000256" key="7">
    <source>
        <dbReference type="SAM" id="MobiDB-lite"/>
    </source>
</evidence>
<dbReference type="Pfam" id="PF13975">
    <property type="entry name" value="gag-asp_proteas"/>
    <property type="match status" value="1"/>
</dbReference>
<dbReference type="PANTHER" id="PTHR37984">
    <property type="entry name" value="PROTEIN CBG26694"/>
    <property type="match status" value="1"/>
</dbReference>
<gene>
    <name evidence="8" type="ORF">PACLA_8A053463</name>
</gene>
<dbReference type="GO" id="GO:0006508">
    <property type="term" value="P:proteolysis"/>
    <property type="evidence" value="ECO:0007669"/>
    <property type="project" value="InterPro"/>
</dbReference>
<dbReference type="GO" id="GO:0003676">
    <property type="term" value="F:nucleic acid binding"/>
    <property type="evidence" value="ECO:0007669"/>
    <property type="project" value="InterPro"/>
</dbReference>
<proteinExistence type="predicted"/>
<dbReference type="Pfam" id="PF17921">
    <property type="entry name" value="Integrase_H2C2"/>
    <property type="match status" value="1"/>
</dbReference>
<evidence type="ECO:0000313" key="8">
    <source>
        <dbReference type="EMBL" id="CAB3999855.1"/>
    </source>
</evidence>
<dbReference type="PROSITE" id="PS00141">
    <property type="entry name" value="ASP_PROTEASE"/>
    <property type="match status" value="1"/>
</dbReference>
<protein>
    <submittedName>
        <fullName evidence="8">PREDICTED: uncharacterized protein K02A2.6-like</fullName>
    </submittedName>
</protein>
<dbReference type="Proteomes" id="UP001152795">
    <property type="component" value="Unassembled WGS sequence"/>
</dbReference>
<dbReference type="FunFam" id="3.30.420.10:FF:000063">
    <property type="entry name" value="Retrovirus-related Pol polyprotein from transposon 297-like Protein"/>
    <property type="match status" value="1"/>
</dbReference>
<dbReference type="EMBL" id="CACRXK020003688">
    <property type="protein sequence ID" value="CAB3999855.1"/>
    <property type="molecule type" value="Genomic_DNA"/>
</dbReference>
<evidence type="ECO:0000256" key="3">
    <source>
        <dbReference type="ARBA" id="ARBA00022722"/>
    </source>
</evidence>
<keyword evidence="5" id="KW-0378">Hydrolase</keyword>
<sequence length="689" mass="78009">MVTSSGSMVQPMPPFDPDSEIGTNLAPKWKIWIEDFQMYVVATGITDTKRQRALLLYQAGARVREIFRQLPDTGDDLETAVAKLNEYFEPQKHRLYEVYKFCQAAQENNESIDQYHTRLRSLAERCQFENMDFDIMLQIVLKGSSSRLRKQALRDPKMTLKDLLIAESNRWGDKIRPVVGPPDNQSESSSSDESTYCYAVKTTAKNNPTTKVTINKHQVKFTVDTGSTINVIDQSTFKQLGPITLRKTRIKAYPFNGTVPVKMKGKFQTTVESRKKITVATIYVTEADRGCLLSANTAEDLGLITLHLNHIKTTKPNSQAAQNESQAAKTKALLREAVWFPGMDKAVKETVDSCLACQANLHINPPEPIQSPPMPDRPWEKVKVDFYGPLPSGHYVLVVIDCYSRFPEVETLKSISAKKVIPKLDSIFARHSIPAQLTSDNGPPFQGHEFNQYMTAMGIKHCTSTPLWPQGNAEAEAFMKPLGKCIWSAHLQKRPWQQELSKFLLTYRQTPHSTTKVPPAQLLFNRNIQGKLPTITPTLIVNRHSEAQANQGQQRDKAKQYADKRRHARPSNIKVGDQVLVKQQKRNKLSTNFSPQPYTVTAIKGSKVVAENKDHRITRNSSFFRKLNKEKQMAEEEDDEMPVARTRAGEVENAGEIQQEEQHDGLRRSTRNCMPVEHYGLPVHLSIIT</sequence>
<keyword evidence="2" id="KW-0548">Nucleotidyltransferase</keyword>
<dbReference type="Gene3D" id="2.40.70.10">
    <property type="entry name" value="Acid Proteases"/>
    <property type="match status" value="1"/>
</dbReference>
<dbReference type="GO" id="GO:0015074">
    <property type="term" value="P:DNA integration"/>
    <property type="evidence" value="ECO:0007669"/>
    <property type="project" value="InterPro"/>
</dbReference>
<organism evidence="8 9">
    <name type="scientific">Paramuricea clavata</name>
    <name type="common">Red gorgonian</name>
    <name type="synonym">Violescent sea-whip</name>
    <dbReference type="NCBI Taxonomy" id="317549"/>
    <lineage>
        <taxon>Eukaryota</taxon>
        <taxon>Metazoa</taxon>
        <taxon>Cnidaria</taxon>
        <taxon>Anthozoa</taxon>
        <taxon>Octocorallia</taxon>
        <taxon>Malacalcyonacea</taxon>
        <taxon>Plexauridae</taxon>
        <taxon>Paramuricea</taxon>
    </lineage>
</organism>
<evidence type="ECO:0000256" key="5">
    <source>
        <dbReference type="ARBA" id="ARBA00022801"/>
    </source>
</evidence>
<evidence type="ECO:0000313" key="9">
    <source>
        <dbReference type="Proteomes" id="UP001152795"/>
    </source>
</evidence>
<feature type="region of interest" description="Disordered" evidence="7">
    <location>
        <begin position="546"/>
        <end position="574"/>
    </location>
</feature>
<dbReference type="GO" id="GO:0003964">
    <property type="term" value="F:RNA-directed DNA polymerase activity"/>
    <property type="evidence" value="ECO:0007669"/>
    <property type="project" value="UniProtKB-KW"/>
</dbReference>
<keyword evidence="3" id="KW-0540">Nuclease</keyword>
<keyword evidence="9" id="KW-1185">Reference proteome</keyword>
<dbReference type="Pfam" id="PF00665">
    <property type="entry name" value="rve"/>
    <property type="match status" value="1"/>
</dbReference>
<dbReference type="OrthoDB" id="8039770at2759"/>
<keyword evidence="1" id="KW-0808">Transferase</keyword>
<comment type="caution">
    <text evidence="8">The sequence shown here is derived from an EMBL/GenBank/DDBJ whole genome shotgun (WGS) entry which is preliminary data.</text>
</comment>
<dbReference type="SUPFAM" id="SSF53098">
    <property type="entry name" value="Ribonuclease H-like"/>
    <property type="match status" value="1"/>
</dbReference>
<evidence type="ECO:0000256" key="4">
    <source>
        <dbReference type="ARBA" id="ARBA00022759"/>
    </source>
</evidence>
<dbReference type="Gene3D" id="1.10.340.70">
    <property type="match status" value="1"/>
</dbReference>
<dbReference type="PANTHER" id="PTHR37984:SF11">
    <property type="entry name" value="INTEGRASE CATALYTIC DOMAIN-CONTAINING PROTEIN"/>
    <property type="match status" value="1"/>
</dbReference>
<dbReference type="InterPro" id="IPR012337">
    <property type="entry name" value="RNaseH-like_sf"/>
</dbReference>
<feature type="compositionally biased region" description="Basic and acidic residues" evidence="7">
    <location>
        <begin position="554"/>
        <end position="563"/>
    </location>
</feature>
<dbReference type="SUPFAM" id="SSF50630">
    <property type="entry name" value="Acid proteases"/>
    <property type="match status" value="1"/>
</dbReference>
<dbReference type="InterPro" id="IPR036397">
    <property type="entry name" value="RNaseH_sf"/>
</dbReference>
<dbReference type="AlphaFoldDB" id="A0A7D9I5S0"/>
<name>A0A7D9I5S0_PARCT</name>
<keyword evidence="4" id="KW-0255">Endonuclease</keyword>
<keyword evidence="6" id="KW-0695">RNA-directed DNA polymerase</keyword>
<evidence type="ECO:0000256" key="1">
    <source>
        <dbReference type="ARBA" id="ARBA00022679"/>
    </source>
</evidence>
<dbReference type="PROSITE" id="PS50994">
    <property type="entry name" value="INTEGRASE"/>
    <property type="match status" value="1"/>
</dbReference>
<reference evidence="8" key="1">
    <citation type="submission" date="2020-04" db="EMBL/GenBank/DDBJ databases">
        <authorList>
            <person name="Alioto T."/>
            <person name="Alioto T."/>
            <person name="Gomez Garrido J."/>
        </authorList>
    </citation>
    <scope>NUCLEOTIDE SEQUENCE</scope>
    <source>
        <strain evidence="8">A484AB</strain>
    </source>
</reference>
<dbReference type="Gene3D" id="3.30.420.10">
    <property type="entry name" value="Ribonuclease H-like superfamily/Ribonuclease H"/>
    <property type="match status" value="1"/>
</dbReference>
<dbReference type="GO" id="GO:0004519">
    <property type="term" value="F:endonuclease activity"/>
    <property type="evidence" value="ECO:0007669"/>
    <property type="project" value="UniProtKB-KW"/>
</dbReference>
<dbReference type="InterPro" id="IPR050951">
    <property type="entry name" value="Retrovirus_Pol_polyprotein"/>
</dbReference>
<dbReference type="InterPro" id="IPR041588">
    <property type="entry name" value="Integrase_H2C2"/>
</dbReference>
<dbReference type="InterPro" id="IPR021109">
    <property type="entry name" value="Peptidase_aspartic_dom_sf"/>
</dbReference>
<dbReference type="CDD" id="cd00303">
    <property type="entry name" value="retropepsin_like"/>
    <property type="match status" value="1"/>
</dbReference>
<evidence type="ECO:0000256" key="6">
    <source>
        <dbReference type="ARBA" id="ARBA00022918"/>
    </source>
</evidence>
<accession>A0A7D9I5S0</accession>
<dbReference type="GO" id="GO:0004190">
    <property type="term" value="F:aspartic-type endopeptidase activity"/>
    <property type="evidence" value="ECO:0007669"/>
    <property type="project" value="InterPro"/>
</dbReference>